<feature type="non-terminal residue" evidence="2">
    <location>
        <position position="1"/>
    </location>
</feature>
<name>A0A4U1F7L0_MONMO</name>
<evidence type="ECO:0000313" key="3">
    <source>
        <dbReference type="Proteomes" id="UP000308365"/>
    </source>
</evidence>
<feature type="compositionally biased region" description="Low complexity" evidence="1">
    <location>
        <begin position="173"/>
        <end position="190"/>
    </location>
</feature>
<comment type="caution">
    <text evidence="2">The sequence shown here is derived from an EMBL/GenBank/DDBJ whole genome shotgun (WGS) entry which is preliminary data.</text>
</comment>
<protein>
    <submittedName>
        <fullName evidence="2">Uncharacterized protein</fullName>
    </submittedName>
</protein>
<feature type="compositionally biased region" description="Pro residues" evidence="1">
    <location>
        <begin position="147"/>
        <end position="158"/>
    </location>
</feature>
<feature type="compositionally biased region" description="Pro residues" evidence="1">
    <location>
        <begin position="324"/>
        <end position="333"/>
    </location>
</feature>
<evidence type="ECO:0000313" key="2">
    <source>
        <dbReference type="EMBL" id="TKC45097.1"/>
    </source>
</evidence>
<feature type="compositionally biased region" description="Low complexity" evidence="1">
    <location>
        <begin position="131"/>
        <end position="146"/>
    </location>
</feature>
<feature type="region of interest" description="Disordered" evidence="1">
    <location>
        <begin position="434"/>
        <end position="483"/>
    </location>
</feature>
<feature type="compositionally biased region" description="Basic residues" evidence="1">
    <location>
        <begin position="298"/>
        <end position="312"/>
    </location>
</feature>
<proteinExistence type="predicted"/>
<feature type="compositionally biased region" description="Low complexity" evidence="1">
    <location>
        <begin position="452"/>
        <end position="461"/>
    </location>
</feature>
<gene>
    <name evidence="2" type="ORF">EI555_001559</name>
</gene>
<dbReference type="EMBL" id="RWIC01000352">
    <property type="protein sequence ID" value="TKC45097.1"/>
    <property type="molecule type" value="Genomic_DNA"/>
</dbReference>
<evidence type="ECO:0000256" key="1">
    <source>
        <dbReference type="SAM" id="MobiDB-lite"/>
    </source>
</evidence>
<feature type="compositionally biased region" description="Basic and acidic residues" evidence="1">
    <location>
        <begin position="250"/>
        <end position="264"/>
    </location>
</feature>
<dbReference type="AlphaFoldDB" id="A0A4U1F7L0"/>
<feature type="compositionally biased region" description="Basic and acidic residues" evidence="1">
    <location>
        <begin position="214"/>
        <end position="229"/>
    </location>
</feature>
<feature type="region of interest" description="Disordered" evidence="1">
    <location>
        <begin position="88"/>
        <end position="381"/>
    </location>
</feature>
<reference evidence="3" key="1">
    <citation type="journal article" date="2019" name="IScience">
        <title>Narwhal Genome Reveals Long-Term Low Genetic Diversity despite Current Large Abundance Size.</title>
        <authorList>
            <person name="Westbury M.V."/>
            <person name="Petersen B."/>
            <person name="Garde E."/>
            <person name="Heide-Jorgensen M.P."/>
            <person name="Lorenzen E.D."/>
        </authorList>
    </citation>
    <scope>NUCLEOTIDE SEQUENCE [LARGE SCALE GENOMIC DNA]</scope>
</reference>
<sequence>RPQHQACFGKETDLGFVRELSESWGRGSFKSDQRGGVAYGVQARKGARPRRGPGMAGRGEVALGAVAPPGAPRFLEAGRVRLNRGARCRGRALHQPPRVGLSAGVEAAAPPPVPAVEKYPGAQVPAPLPRPRAGSGPSRPSGKAPSRPAPAPAPPPAPAGRGCGVRGAGWEWAPRAARPLPSPAAAWARPTRTGNEGWAGEGAGYNPQRTTRPRGREPRTTARGHRDSPARLPGTCWRAGTLNRPPSGRADSEAGRLEGPDRQLGRPGRWRAGARMRGADTRPTGSGRPQAPGAQTRWRLRQKLWFRAHPRSRSPGQNRRQHAAPPPPGAPPAPRHRSLPLQLLGDSATKHPDRRRDRQRRGPQRPLPPGSLPCCSPRARLAGSAPRCAQVAFLKGKLHQPPEAQCRRESARPAAPLAAPPELVVFWFQRGGGQEFGESLESGEGLGDLAKSLPSLNSSPGLPAPPPSHPHPRKTSQAPPPRE</sequence>
<organism evidence="2 3">
    <name type="scientific">Monodon monoceros</name>
    <name type="common">Narwhal</name>
    <name type="synonym">Ceratodon monodon</name>
    <dbReference type="NCBI Taxonomy" id="40151"/>
    <lineage>
        <taxon>Eukaryota</taxon>
        <taxon>Metazoa</taxon>
        <taxon>Chordata</taxon>
        <taxon>Craniata</taxon>
        <taxon>Vertebrata</taxon>
        <taxon>Euteleostomi</taxon>
        <taxon>Mammalia</taxon>
        <taxon>Eutheria</taxon>
        <taxon>Laurasiatheria</taxon>
        <taxon>Artiodactyla</taxon>
        <taxon>Whippomorpha</taxon>
        <taxon>Cetacea</taxon>
        <taxon>Odontoceti</taxon>
        <taxon>Monodontidae</taxon>
        <taxon>Monodon</taxon>
    </lineage>
</organism>
<dbReference type="Proteomes" id="UP000308365">
    <property type="component" value="Unassembled WGS sequence"/>
</dbReference>
<accession>A0A4U1F7L0</accession>